<comment type="caution">
    <text evidence="1">The sequence shown here is derived from an EMBL/GenBank/DDBJ whole genome shotgun (WGS) entry which is preliminary data.</text>
</comment>
<reference evidence="1" key="1">
    <citation type="journal article" date="2021" name="New Phytol.">
        <title>Evolutionary innovations through gain and loss of genes in the ectomycorrhizal Boletales.</title>
        <authorList>
            <person name="Wu G."/>
            <person name="Miyauchi S."/>
            <person name="Morin E."/>
            <person name="Kuo A."/>
            <person name="Drula E."/>
            <person name="Varga T."/>
            <person name="Kohler A."/>
            <person name="Feng B."/>
            <person name="Cao Y."/>
            <person name="Lipzen A."/>
            <person name="Daum C."/>
            <person name="Hundley H."/>
            <person name="Pangilinan J."/>
            <person name="Johnson J."/>
            <person name="Barry K."/>
            <person name="LaButti K."/>
            <person name="Ng V."/>
            <person name="Ahrendt S."/>
            <person name="Min B."/>
            <person name="Choi I.G."/>
            <person name="Park H."/>
            <person name="Plett J.M."/>
            <person name="Magnuson J."/>
            <person name="Spatafora J.W."/>
            <person name="Nagy L.G."/>
            <person name="Henrissat B."/>
            <person name="Grigoriev I.V."/>
            <person name="Yang Z.L."/>
            <person name="Xu J."/>
            <person name="Martin F.M."/>
        </authorList>
    </citation>
    <scope>NUCLEOTIDE SEQUENCE</scope>
    <source>
        <strain evidence="1">KUC20120723A-06</strain>
    </source>
</reference>
<name>A0ACB8BHE2_9AGAM</name>
<dbReference type="Proteomes" id="UP000790709">
    <property type="component" value="Unassembled WGS sequence"/>
</dbReference>
<evidence type="ECO:0000313" key="1">
    <source>
        <dbReference type="EMBL" id="KAH7924785.1"/>
    </source>
</evidence>
<keyword evidence="2" id="KW-1185">Reference proteome</keyword>
<organism evidence="1 2">
    <name type="scientific">Leucogyrophana mollusca</name>
    <dbReference type="NCBI Taxonomy" id="85980"/>
    <lineage>
        <taxon>Eukaryota</taxon>
        <taxon>Fungi</taxon>
        <taxon>Dikarya</taxon>
        <taxon>Basidiomycota</taxon>
        <taxon>Agaricomycotina</taxon>
        <taxon>Agaricomycetes</taxon>
        <taxon>Agaricomycetidae</taxon>
        <taxon>Boletales</taxon>
        <taxon>Boletales incertae sedis</taxon>
        <taxon>Leucogyrophana</taxon>
    </lineage>
</organism>
<protein>
    <submittedName>
        <fullName evidence="1">Uncharacterized protein</fullName>
    </submittedName>
</protein>
<evidence type="ECO:0000313" key="2">
    <source>
        <dbReference type="Proteomes" id="UP000790709"/>
    </source>
</evidence>
<dbReference type="EMBL" id="MU266416">
    <property type="protein sequence ID" value="KAH7924785.1"/>
    <property type="molecule type" value="Genomic_DNA"/>
</dbReference>
<proteinExistence type="predicted"/>
<sequence>MPTVDVNTVATTYGAILLGTCFASGQVLSGIVFVQCVLYFKLYPSDYTHVKLMVVLVWLLDFLHTALIVAAVWQSLIGNFNKPQNMDIIPESLGLSVAVTAALTFLVHCFFADRIRKLTKKWYLAVPIVFLAFLRLLSACVSTAEIIRLKHYSEFIKPFPSWVFTLGVTLSASVEFIITCIMVVFLGKSRTGFENMNHIINSLILYTLETGGITCAVTIVSLICWMGMRHNLIFLGLHFAIAKLYANSLLATLNTRKRLRRDQSMFSGSEHAMPVVFPENFNVNRSRLSQRIFSAAPTIRSVQLNVNVETTIVSKIDEPIDDDYSEACCAKGDSKEVDTEKLSA</sequence>
<accession>A0ACB8BHE2</accession>
<gene>
    <name evidence="1" type="ORF">BV22DRAFT_1066150</name>
</gene>